<evidence type="ECO:0000313" key="1">
    <source>
        <dbReference type="EMBL" id="HGG99483.1"/>
    </source>
</evidence>
<dbReference type="AlphaFoldDB" id="A0A7C4EKD7"/>
<reference evidence="1" key="1">
    <citation type="journal article" date="2020" name="mSystems">
        <title>Genome- and Community-Level Interaction Insights into Carbon Utilization and Element Cycling Functions of Hydrothermarchaeota in Hydrothermal Sediment.</title>
        <authorList>
            <person name="Zhou Z."/>
            <person name="Liu Y."/>
            <person name="Xu W."/>
            <person name="Pan J."/>
            <person name="Luo Z.H."/>
            <person name="Li M."/>
        </authorList>
    </citation>
    <scope>NUCLEOTIDE SEQUENCE [LARGE SCALE GENOMIC DNA]</scope>
    <source>
        <strain evidence="1">SpSt-788</strain>
    </source>
</reference>
<name>A0A7C4EKD7_9BACT</name>
<protein>
    <submittedName>
        <fullName evidence="1">Uncharacterized protein</fullName>
    </submittedName>
</protein>
<sequence length="19" mass="2115">MIILTAGGINLLKRRKTCL</sequence>
<comment type="caution">
    <text evidence="1">The sequence shown here is derived from an EMBL/GenBank/DDBJ whole genome shotgun (WGS) entry which is preliminary data.</text>
</comment>
<accession>A0A7C4EKD7</accession>
<dbReference type="EMBL" id="DTHO01000034">
    <property type="protein sequence ID" value="HGG99483.1"/>
    <property type="molecule type" value="Genomic_DNA"/>
</dbReference>
<gene>
    <name evidence="1" type="ORF">ENV75_03400</name>
</gene>
<proteinExistence type="predicted"/>
<organism evidence="1">
    <name type="scientific">Thermodesulfovibrio aggregans</name>
    <dbReference type="NCBI Taxonomy" id="86166"/>
    <lineage>
        <taxon>Bacteria</taxon>
        <taxon>Pseudomonadati</taxon>
        <taxon>Nitrospirota</taxon>
        <taxon>Thermodesulfovibrionia</taxon>
        <taxon>Thermodesulfovibrionales</taxon>
        <taxon>Thermodesulfovibrionaceae</taxon>
        <taxon>Thermodesulfovibrio</taxon>
    </lineage>
</organism>